<dbReference type="InParanoid" id="F0XQ79"/>
<evidence type="ECO:0000313" key="2">
    <source>
        <dbReference type="EMBL" id="EFX00325.1"/>
    </source>
</evidence>
<evidence type="ECO:0000313" key="3">
    <source>
        <dbReference type="Proteomes" id="UP000007796"/>
    </source>
</evidence>
<feature type="compositionally biased region" description="Pro residues" evidence="1">
    <location>
        <begin position="90"/>
        <end position="106"/>
    </location>
</feature>
<dbReference type="EMBL" id="GL629801">
    <property type="protein sequence ID" value="EFX00325.1"/>
    <property type="molecule type" value="Genomic_DNA"/>
</dbReference>
<proteinExistence type="predicted"/>
<feature type="compositionally biased region" description="Polar residues" evidence="1">
    <location>
        <begin position="157"/>
        <end position="172"/>
    </location>
</feature>
<dbReference type="eggNOG" id="ENOG502STYS">
    <property type="taxonomic scope" value="Eukaryota"/>
</dbReference>
<accession>F0XQ79</accession>
<protein>
    <submittedName>
        <fullName evidence="2">Uncharacterized protein</fullName>
    </submittedName>
</protein>
<gene>
    <name evidence="2" type="ORF">CMQ_7327</name>
</gene>
<dbReference type="HOGENOM" id="CLU_058869_0_0_1"/>
<organism evidence="3">
    <name type="scientific">Grosmannia clavigera (strain kw1407 / UAMH 11150)</name>
    <name type="common">Blue stain fungus</name>
    <name type="synonym">Graphiocladiella clavigera</name>
    <dbReference type="NCBI Taxonomy" id="655863"/>
    <lineage>
        <taxon>Eukaryota</taxon>
        <taxon>Fungi</taxon>
        <taxon>Dikarya</taxon>
        <taxon>Ascomycota</taxon>
        <taxon>Pezizomycotina</taxon>
        <taxon>Sordariomycetes</taxon>
        <taxon>Sordariomycetidae</taxon>
        <taxon>Ophiostomatales</taxon>
        <taxon>Ophiostomataceae</taxon>
        <taxon>Leptographium</taxon>
    </lineage>
</organism>
<feature type="region of interest" description="Disordered" evidence="1">
    <location>
        <begin position="1"/>
        <end position="223"/>
    </location>
</feature>
<dbReference type="OrthoDB" id="5385910at2759"/>
<name>F0XQ79_GROCL</name>
<dbReference type="STRING" id="655863.F0XQ79"/>
<reference evidence="2 3" key="1">
    <citation type="journal article" date="2011" name="Proc. Natl. Acad. Sci. U.S.A.">
        <title>Genome and transcriptome analyses of the mountain pine beetle-fungal symbiont Grosmannia clavigera, a lodgepole pine pathogen.</title>
        <authorList>
            <person name="DiGuistini S."/>
            <person name="Wang Y."/>
            <person name="Liao N.Y."/>
            <person name="Taylor G."/>
            <person name="Tanguay P."/>
            <person name="Feau N."/>
            <person name="Henrissat B."/>
            <person name="Chan S.K."/>
            <person name="Hesse-Orce U."/>
            <person name="Alamouti S.M."/>
            <person name="Tsui C.K.M."/>
            <person name="Docking R.T."/>
            <person name="Levasseur A."/>
            <person name="Haridas S."/>
            <person name="Robertson G."/>
            <person name="Birol I."/>
            <person name="Holt R.A."/>
            <person name="Marra M.A."/>
            <person name="Hamelin R.C."/>
            <person name="Hirst M."/>
            <person name="Jones S.J.M."/>
            <person name="Bohlmann J."/>
            <person name="Breuil C."/>
        </authorList>
    </citation>
    <scope>NUCLEOTIDE SEQUENCE [LARGE SCALE GENOMIC DNA]</scope>
    <source>
        <strain evidence="3">kw1407 / UAMH 11150</strain>
    </source>
</reference>
<evidence type="ECO:0000256" key="1">
    <source>
        <dbReference type="SAM" id="MobiDB-lite"/>
    </source>
</evidence>
<sequence length="258" mass="26516">MAPIHIYSQSPINAAKPDGVTPQTDGPTDEKAPNAHPATTSAAVFTGAASGGPPARPGAVPSLPQPTGAPRINRYQPVQPTPTAKAANAGPPPPQPGAVPLPPSRGPPTDAQIFPNPAQQTPVPSAADASAALPNQYPPQMSIPPLTSAAYPPPRGTYTSVQPQAPTGTWPSIPQPTGVFAVPPPVDERYLGHPPGYTQNAHAGDMNSSERAAAQAEVYGSEDKDGVWDVAKKLARAAGDRISAAETEVWRRINSESG</sequence>
<dbReference type="RefSeq" id="XP_014169807.1">
    <property type="nucleotide sequence ID" value="XM_014314332.1"/>
</dbReference>
<feature type="compositionally biased region" description="Polar residues" evidence="1">
    <location>
        <begin position="197"/>
        <end position="210"/>
    </location>
</feature>
<feature type="compositionally biased region" description="Low complexity" evidence="1">
    <location>
        <begin position="47"/>
        <end position="61"/>
    </location>
</feature>
<dbReference type="Proteomes" id="UP000007796">
    <property type="component" value="Unassembled WGS sequence"/>
</dbReference>
<dbReference type="GeneID" id="25980859"/>
<keyword evidence="3" id="KW-1185">Reference proteome</keyword>
<dbReference type="AlphaFoldDB" id="F0XQ79"/>